<evidence type="ECO:0000256" key="4">
    <source>
        <dbReference type="ARBA" id="ARBA00023157"/>
    </source>
</evidence>
<dbReference type="EMBL" id="JABSTR010000008">
    <property type="protein sequence ID" value="KAH9376591.1"/>
    <property type="molecule type" value="Genomic_DNA"/>
</dbReference>
<feature type="domain" description="Chitin-binding type-2" evidence="7">
    <location>
        <begin position="67"/>
        <end position="126"/>
    </location>
</feature>
<evidence type="ECO:0000256" key="2">
    <source>
        <dbReference type="ARBA" id="ARBA00022729"/>
    </source>
</evidence>
<feature type="signal peptide" evidence="6">
    <location>
        <begin position="1"/>
        <end position="22"/>
    </location>
</feature>
<dbReference type="OMA" id="PPIAKCE"/>
<evidence type="ECO:0000259" key="7">
    <source>
        <dbReference type="PROSITE" id="PS50940"/>
    </source>
</evidence>
<gene>
    <name evidence="8" type="ORF">HPB48_005802</name>
</gene>
<evidence type="ECO:0000256" key="1">
    <source>
        <dbReference type="ARBA" id="ARBA00022669"/>
    </source>
</evidence>
<dbReference type="SMART" id="SM00494">
    <property type="entry name" value="ChtBD2"/>
    <property type="match status" value="1"/>
</dbReference>
<keyword evidence="5" id="KW-0325">Glycoprotein</keyword>
<keyword evidence="4" id="KW-1015">Disulfide bond</keyword>
<dbReference type="Proteomes" id="UP000821853">
    <property type="component" value="Unassembled WGS sequence"/>
</dbReference>
<organism evidence="8 9">
    <name type="scientific">Haemaphysalis longicornis</name>
    <name type="common">Bush tick</name>
    <dbReference type="NCBI Taxonomy" id="44386"/>
    <lineage>
        <taxon>Eukaryota</taxon>
        <taxon>Metazoa</taxon>
        <taxon>Ecdysozoa</taxon>
        <taxon>Arthropoda</taxon>
        <taxon>Chelicerata</taxon>
        <taxon>Arachnida</taxon>
        <taxon>Acari</taxon>
        <taxon>Parasitiformes</taxon>
        <taxon>Ixodida</taxon>
        <taxon>Ixodoidea</taxon>
        <taxon>Ixodidae</taxon>
        <taxon>Haemaphysalinae</taxon>
        <taxon>Haemaphysalis</taxon>
    </lineage>
</organism>
<dbReference type="OrthoDB" id="6020543at2759"/>
<dbReference type="VEuPathDB" id="VectorBase:HLOH_047935"/>
<evidence type="ECO:0000313" key="8">
    <source>
        <dbReference type="EMBL" id="KAH9376591.1"/>
    </source>
</evidence>
<protein>
    <recommendedName>
        <fullName evidence="7">Chitin-binding type-2 domain-containing protein</fullName>
    </recommendedName>
</protein>
<keyword evidence="1" id="KW-0147">Chitin-binding</keyword>
<dbReference type="SUPFAM" id="SSF57625">
    <property type="entry name" value="Invertebrate chitin-binding proteins"/>
    <property type="match status" value="1"/>
</dbReference>
<feature type="chain" id="PRO_5039899400" description="Chitin-binding type-2 domain-containing protein" evidence="6">
    <location>
        <begin position="23"/>
        <end position="128"/>
    </location>
</feature>
<dbReference type="PROSITE" id="PS50940">
    <property type="entry name" value="CHIT_BIND_II"/>
    <property type="match status" value="1"/>
</dbReference>
<name>A0A9J6GPR6_HAELO</name>
<comment type="caution">
    <text evidence="8">The sequence shown here is derived from an EMBL/GenBank/DDBJ whole genome shotgun (WGS) entry which is preliminary data.</text>
</comment>
<proteinExistence type="predicted"/>
<dbReference type="Pfam" id="PF01607">
    <property type="entry name" value="CBM_14"/>
    <property type="match status" value="1"/>
</dbReference>
<evidence type="ECO:0000256" key="6">
    <source>
        <dbReference type="SAM" id="SignalP"/>
    </source>
</evidence>
<evidence type="ECO:0000256" key="5">
    <source>
        <dbReference type="ARBA" id="ARBA00023180"/>
    </source>
</evidence>
<reference evidence="8 9" key="1">
    <citation type="journal article" date="2020" name="Cell">
        <title>Large-Scale Comparative Analyses of Tick Genomes Elucidate Their Genetic Diversity and Vector Capacities.</title>
        <authorList>
            <consortium name="Tick Genome and Microbiome Consortium (TIGMIC)"/>
            <person name="Jia N."/>
            <person name="Wang J."/>
            <person name="Shi W."/>
            <person name="Du L."/>
            <person name="Sun Y."/>
            <person name="Zhan W."/>
            <person name="Jiang J.F."/>
            <person name="Wang Q."/>
            <person name="Zhang B."/>
            <person name="Ji P."/>
            <person name="Bell-Sakyi L."/>
            <person name="Cui X.M."/>
            <person name="Yuan T.T."/>
            <person name="Jiang B.G."/>
            <person name="Yang W.F."/>
            <person name="Lam T.T."/>
            <person name="Chang Q.C."/>
            <person name="Ding S.J."/>
            <person name="Wang X.J."/>
            <person name="Zhu J.G."/>
            <person name="Ruan X.D."/>
            <person name="Zhao L."/>
            <person name="Wei J.T."/>
            <person name="Ye R.Z."/>
            <person name="Que T.C."/>
            <person name="Du C.H."/>
            <person name="Zhou Y.H."/>
            <person name="Cheng J.X."/>
            <person name="Dai P.F."/>
            <person name="Guo W.B."/>
            <person name="Han X.H."/>
            <person name="Huang E.J."/>
            <person name="Li L.F."/>
            <person name="Wei W."/>
            <person name="Gao Y.C."/>
            <person name="Liu J.Z."/>
            <person name="Shao H.Z."/>
            <person name="Wang X."/>
            <person name="Wang C.C."/>
            <person name="Yang T.C."/>
            <person name="Huo Q.B."/>
            <person name="Li W."/>
            <person name="Chen H.Y."/>
            <person name="Chen S.E."/>
            <person name="Zhou L.G."/>
            <person name="Ni X.B."/>
            <person name="Tian J.H."/>
            <person name="Sheng Y."/>
            <person name="Liu T."/>
            <person name="Pan Y.S."/>
            <person name="Xia L.Y."/>
            <person name="Li J."/>
            <person name="Zhao F."/>
            <person name="Cao W.C."/>
        </authorList>
    </citation>
    <scope>NUCLEOTIDE SEQUENCE [LARGE SCALE GENOMIC DNA]</scope>
    <source>
        <strain evidence="8">HaeL-2018</strain>
    </source>
</reference>
<dbReference type="Gene3D" id="2.170.140.10">
    <property type="entry name" value="Chitin binding domain"/>
    <property type="match status" value="1"/>
</dbReference>
<keyword evidence="3" id="KW-0677">Repeat</keyword>
<accession>A0A9J6GPR6</accession>
<keyword evidence="9" id="KW-1185">Reference proteome</keyword>
<evidence type="ECO:0000256" key="3">
    <source>
        <dbReference type="ARBA" id="ARBA00022737"/>
    </source>
</evidence>
<dbReference type="PANTHER" id="PTHR23301">
    <property type="entry name" value="CHITIN BINDING PERITROPHIN-A"/>
    <property type="match status" value="1"/>
</dbReference>
<dbReference type="InterPro" id="IPR002557">
    <property type="entry name" value="Chitin-bd_dom"/>
</dbReference>
<dbReference type="PANTHER" id="PTHR23301:SF0">
    <property type="entry name" value="CHITIN-BINDING TYPE-2 DOMAIN-CONTAINING PROTEIN-RELATED"/>
    <property type="match status" value="1"/>
</dbReference>
<keyword evidence="2 6" id="KW-0732">Signal</keyword>
<dbReference type="GO" id="GO:0005576">
    <property type="term" value="C:extracellular region"/>
    <property type="evidence" value="ECO:0007669"/>
    <property type="project" value="InterPro"/>
</dbReference>
<sequence length="128" mass="12703">MEFRVFLFAVFVMTSTMVVTSAVGFGSFGGAPGAAPAAGGAGPGAFGSFGPAPPGGAGAPAAGLPSEPTCPPTDGMVPLYVPDPDDCTKYTVCSGGFGMKLDCPVGLHFDKLTNHCDFPPIAKCEVAA</sequence>
<dbReference type="GO" id="GO:0008061">
    <property type="term" value="F:chitin binding"/>
    <property type="evidence" value="ECO:0007669"/>
    <property type="project" value="UniProtKB-KW"/>
</dbReference>
<dbReference type="AlphaFoldDB" id="A0A9J6GPR6"/>
<dbReference type="SMR" id="A0A9J6GPR6"/>
<dbReference type="InterPro" id="IPR036508">
    <property type="entry name" value="Chitin-bd_dom_sf"/>
</dbReference>
<evidence type="ECO:0000313" key="9">
    <source>
        <dbReference type="Proteomes" id="UP000821853"/>
    </source>
</evidence>
<dbReference type="InterPro" id="IPR051940">
    <property type="entry name" value="Chitin_bind-dev_reg"/>
</dbReference>